<dbReference type="InterPro" id="IPR035906">
    <property type="entry name" value="MetI-like_sf"/>
</dbReference>
<feature type="region of interest" description="Disordered" evidence="8">
    <location>
        <begin position="1"/>
        <end position="26"/>
    </location>
</feature>
<dbReference type="Gene3D" id="1.10.3720.10">
    <property type="entry name" value="MetI-like"/>
    <property type="match status" value="1"/>
</dbReference>
<organism evidence="10 11">
    <name type="scientific">Actinomyces denticolens</name>
    <dbReference type="NCBI Taxonomy" id="52767"/>
    <lineage>
        <taxon>Bacteria</taxon>
        <taxon>Bacillati</taxon>
        <taxon>Actinomycetota</taxon>
        <taxon>Actinomycetes</taxon>
        <taxon>Actinomycetales</taxon>
        <taxon>Actinomycetaceae</taxon>
        <taxon>Actinomyces</taxon>
    </lineage>
</organism>
<comment type="similarity">
    <text evidence="7">Belongs to the binding-protein-dependent transport system permease family.</text>
</comment>
<gene>
    <name evidence="10" type="ORF">SAMN05216246_107125</name>
</gene>
<dbReference type="CDD" id="cd06261">
    <property type="entry name" value="TM_PBP2"/>
    <property type="match status" value="1"/>
</dbReference>
<keyword evidence="11" id="KW-1185">Reference proteome</keyword>
<keyword evidence="5 7" id="KW-1133">Transmembrane helix</keyword>
<evidence type="ECO:0000256" key="5">
    <source>
        <dbReference type="ARBA" id="ARBA00022989"/>
    </source>
</evidence>
<dbReference type="EMBL" id="FQYL01000007">
    <property type="protein sequence ID" value="SHI94682.1"/>
    <property type="molecule type" value="Genomic_DNA"/>
</dbReference>
<accession>A0ABY1IBI2</accession>
<dbReference type="InterPro" id="IPR000515">
    <property type="entry name" value="MetI-like"/>
</dbReference>
<evidence type="ECO:0000313" key="11">
    <source>
        <dbReference type="Proteomes" id="UP000184390"/>
    </source>
</evidence>
<evidence type="ECO:0000256" key="1">
    <source>
        <dbReference type="ARBA" id="ARBA00004651"/>
    </source>
</evidence>
<feature type="transmembrane region" description="Helical" evidence="7">
    <location>
        <begin position="202"/>
        <end position="229"/>
    </location>
</feature>
<evidence type="ECO:0000256" key="3">
    <source>
        <dbReference type="ARBA" id="ARBA00022475"/>
    </source>
</evidence>
<feature type="transmembrane region" description="Helical" evidence="7">
    <location>
        <begin position="158"/>
        <end position="181"/>
    </location>
</feature>
<proteinExistence type="inferred from homology"/>
<dbReference type="PANTHER" id="PTHR30151:SF0">
    <property type="entry name" value="ABC TRANSPORTER PERMEASE PROTEIN MJ0413-RELATED"/>
    <property type="match status" value="1"/>
</dbReference>
<reference evidence="10 11" key="1">
    <citation type="submission" date="2016-11" db="EMBL/GenBank/DDBJ databases">
        <authorList>
            <person name="Varghese N."/>
            <person name="Submissions S."/>
        </authorList>
    </citation>
    <scope>NUCLEOTIDE SEQUENCE [LARGE SCALE GENOMIC DNA]</scope>
    <source>
        <strain evidence="10 11">PA</strain>
    </source>
</reference>
<comment type="subcellular location">
    <subcellularLocation>
        <location evidence="1 7">Cell membrane</location>
        <topology evidence="1 7">Multi-pass membrane protein</topology>
    </subcellularLocation>
</comment>
<name>A0ABY1IBI2_9ACTO</name>
<feature type="transmembrane region" description="Helical" evidence="7">
    <location>
        <begin position="277"/>
        <end position="296"/>
    </location>
</feature>
<evidence type="ECO:0000256" key="4">
    <source>
        <dbReference type="ARBA" id="ARBA00022692"/>
    </source>
</evidence>
<evidence type="ECO:0000256" key="7">
    <source>
        <dbReference type="RuleBase" id="RU363032"/>
    </source>
</evidence>
<evidence type="ECO:0000256" key="6">
    <source>
        <dbReference type="ARBA" id="ARBA00023136"/>
    </source>
</evidence>
<keyword evidence="2 7" id="KW-0813">Transport</keyword>
<dbReference type="Proteomes" id="UP000184390">
    <property type="component" value="Unassembled WGS sequence"/>
</dbReference>
<keyword evidence="6 7" id="KW-0472">Membrane</keyword>
<keyword evidence="4 7" id="KW-0812">Transmembrane</keyword>
<dbReference type="SUPFAM" id="SSF161098">
    <property type="entry name" value="MetI-like"/>
    <property type="match status" value="1"/>
</dbReference>
<comment type="caution">
    <text evidence="10">The sequence shown here is derived from an EMBL/GenBank/DDBJ whole genome shotgun (WGS) entry which is preliminary data.</text>
</comment>
<evidence type="ECO:0000313" key="10">
    <source>
        <dbReference type="EMBL" id="SHI94682.1"/>
    </source>
</evidence>
<dbReference type="Pfam" id="PF00528">
    <property type="entry name" value="BPD_transp_1"/>
    <property type="match status" value="1"/>
</dbReference>
<feature type="domain" description="ABC transmembrane type-1" evidence="9">
    <location>
        <begin position="150"/>
        <end position="334"/>
    </location>
</feature>
<dbReference type="PROSITE" id="PS50928">
    <property type="entry name" value="ABC_TM1"/>
    <property type="match status" value="1"/>
</dbReference>
<evidence type="ECO:0000256" key="8">
    <source>
        <dbReference type="SAM" id="MobiDB-lite"/>
    </source>
</evidence>
<feature type="compositionally biased region" description="Pro residues" evidence="8">
    <location>
        <begin position="8"/>
        <end position="20"/>
    </location>
</feature>
<protein>
    <submittedName>
        <fullName evidence="10">NitT/TauT family transport system permease protein</fullName>
    </submittedName>
</protein>
<feature type="transmembrane region" description="Helical" evidence="7">
    <location>
        <begin position="316"/>
        <end position="335"/>
    </location>
</feature>
<keyword evidence="3" id="KW-1003">Cell membrane</keyword>
<feature type="transmembrane region" description="Helical" evidence="7">
    <location>
        <begin position="71"/>
        <end position="91"/>
    </location>
</feature>
<sequence length="351" mass="37047">MSAAEQAPQPPTGPEGPTAPGPVGAADTAEGSRFRGLLRQGALALVLWAAHPVIITAVPDTAPRTADHRPLLIAVGAGIALLAAWLAWALARPASSTAGALAHRLPWIALGGAWMILWQLTTAKLDWLSPPYFASPEVLIDALRGDADLLASSLGASALLFLVGYALGSATGFVTGLLMGWSRRADYWLHPLLQTIGPVPAASLLPLALLIAPSTFASAVLIIAFGAWFPMATMTRAGVHAVPRSYIDAARTLGASEGFLVGRVAIPAALPDMLTGLFTGLGTSLAALMTAELVGVDRGLAWYINWVKGWADYPRMYVGLVVLVVFCRALMILLFKLRSSLLAWQHDLVRW</sequence>
<dbReference type="RefSeq" id="WP_073453068.1">
    <property type="nucleotide sequence ID" value="NZ_FQYL01000007.1"/>
</dbReference>
<feature type="transmembrane region" description="Helical" evidence="7">
    <location>
        <begin position="42"/>
        <end position="59"/>
    </location>
</feature>
<dbReference type="PANTHER" id="PTHR30151">
    <property type="entry name" value="ALKANE SULFONATE ABC TRANSPORTER-RELATED, MEMBRANE SUBUNIT"/>
    <property type="match status" value="1"/>
</dbReference>
<feature type="transmembrane region" description="Helical" evidence="7">
    <location>
        <begin position="103"/>
        <end position="121"/>
    </location>
</feature>
<evidence type="ECO:0000259" key="9">
    <source>
        <dbReference type="PROSITE" id="PS50928"/>
    </source>
</evidence>
<evidence type="ECO:0000256" key="2">
    <source>
        <dbReference type="ARBA" id="ARBA00022448"/>
    </source>
</evidence>